<name>A0ABV5LMQ5_9ACTN</name>
<accession>A0ABV5LMQ5</accession>
<evidence type="ECO:0000313" key="2">
    <source>
        <dbReference type="Proteomes" id="UP001589753"/>
    </source>
</evidence>
<protein>
    <submittedName>
        <fullName evidence="1">DUF3080 family protein</fullName>
    </submittedName>
</protein>
<comment type="caution">
    <text evidence="1">The sequence shown here is derived from an EMBL/GenBank/DDBJ whole genome shotgun (WGS) entry which is preliminary data.</text>
</comment>
<keyword evidence="2" id="KW-1185">Reference proteome</keyword>
<feature type="non-terminal residue" evidence="1">
    <location>
        <position position="144"/>
    </location>
</feature>
<evidence type="ECO:0000313" key="1">
    <source>
        <dbReference type="EMBL" id="MFB9353151.1"/>
    </source>
</evidence>
<dbReference type="Pfam" id="PF11279">
    <property type="entry name" value="DUF3080"/>
    <property type="match status" value="1"/>
</dbReference>
<dbReference type="Proteomes" id="UP001589753">
    <property type="component" value="Unassembled WGS sequence"/>
</dbReference>
<sequence length="144" mass="16123">MLLVAGLGGLLAACSSGGDSNELLVDYQRDLARRLDLAPPTPAAPDNIGAFPDRRERLVAIPETREGMLNVFALRECHITTLVAERNSTLGRVAPASRMWRYELTLWQRLTDCLESEVPERLAEADRERLERLARTKTEQLPRA</sequence>
<proteinExistence type="predicted"/>
<organism evidence="1 2">
    <name type="scientific">Streptomyces heliomycini</name>
    <dbReference type="NCBI Taxonomy" id="284032"/>
    <lineage>
        <taxon>Bacteria</taxon>
        <taxon>Bacillati</taxon>
        <taxon>Actinomycetota</taxon>
        <taxon>Actinomycetes</taxon>
        <taxon>Kitasatosporales</taxon>
        <taxon>Streptomycetaceae</taxon>
        <taxon>Streptomyces</taxon>
    </lineage>
</organism>
<gene>
    <name evidence="1" type="ORF">ACFFUA_38145</name>
</gene>
<dbReference type="InterPro" id="IPR021431">
    <property type="entry name" value="DUF3080"/>
</dbReference>
<dbReference type="EMBL" id="JBHMDI010000379">
    <property type="protein sequence ID" value="MFB9353151.1"/>
    <property type="molecule type" value="Genomic_DNA"/>
</dbReference>
<dbReference type="RefSeq" id="WP_380957997.1">
    <property type="nucleotide sequence ID" value="NZ_JBHMDI010000379.1"/>
</dbReference>
<reference evidence="1 2" key="1">
    <citation type="submission" date="2024-09" db="EMBL/GenBank/DDBJ databases">
        <authorList>
            <person name="Sun Q."/>
            <person name="Mori K."/>
        </authorList>
    </citation>
    <scope>NUCLEOTIDE SEQUENCE [LARGE SCALE GENOMIC DNA]</scope>
    <source>
        <strain evidence="1 2">JCM 9767</strain>
    </source>
</reference>